<dbReference type="InterPro" id="IPR036249">
    <property type="entry name" value="Thioredoxin-like_sf"/>
</dbReference>
<accession>A0A067TLN8</accession>
<dbReference type="SUPFAM" id="SSF47616">
    <property type="entry name" value="GST C-terminal domain-like"/>
    <property type="match status" value="1"/>
</dbReference>
<dbReference type="Gene3D" id="1.20.1050.10">
    <property type="match status" value="1"/>
</dbReference>
<feature type="domain" description="GST N-terminal" evidence="1">
    <location>
        <begin position="8"/>
        <end position="99"/>
    </location>
</feature>
<protein>
    <recommendedName>
        <fullName evidence="1">GST N-terminal domain-containing protein</fullName>
    </recommendedName>
</protein>
<dbReference type="InterPro" id="IPR036282">
    <property type="entry name" value="Glutathione-S-Trfase_C_sf"/>
</dbReference>
<evidence type="ECO:0000313" key="2">
    <source>
        <dbReference type="EMBL" id="KDR83257.1"/>
    </source>
</evidence>
<keyword evidence="3" id="KW-1185">Reference proteome</keyword>
<dbReference type="OrthoDB" id="4951845at2759"/>
<dbReference type="Proteomes" id="UP000027222">
    <property type="component" value="Unassembled WGS sequence"/>
</dbReference>
<dbReference type="PROSITE" id="PS50404">
    <property type="entry name" value="GST_NTER"/>
    <property type="match status" value="1"/>
</dbReference>
<dbReference type="SUPFAM" id="SSF52833">
    <property type="entry name" value="Thioredoxin-like"/>
    <property type="match status" value="1"/>
</dbReference>
<dbReference type="EMBL" id="KL142369">
    <property type="protein sequence ID" value="KDR83257.1"/>
    <property type="molecule type" value="Genomic_DNA"/>
</dbReference>
<dbReference type="Gene3D" id="3.40.30.10">
    <property type="entry name" value="Glutaredoxin"/>
    <property type="match status" value="1"/>
</dbReference>
<dbReference type="InterPro" id="IPR004045">
    <property type="entry name" value="Glutathione_S-Trfase_N"/>
</dbReference>
<evidence type="ECO:0000313" key="3">
    <source>
        <dbReference type="Proteomes" id="UP000027222"/>
    </source>
</evidence>
<evidence type="ECO:0000259" key="1">
    <source>
        <dbReference type="PROSITE" id="PS50404"/>
    </source>
</evidence>
<name>A0A067TLN8_GALM3</name>
<organism evidence="2 3">
    <name type="scientific">Galerina marginata (strain CBS 339.88)</name>
    <dbReference type="NCBI Taxonomy" id="685588"/>
    <lineage>
        <taxon>Eukaryota</taxon>
        <taxon>Fungi</taxon>
        <taxon>Dikarya</taxon>
        <taxon>Basidiomycota</taxon>
        <taxon>Agaricomycotina</taxon>
        <taxon>Agaricomycetes</taxon>
        <taxon>Agaricomycetidae</taxon>
        <taxon>Agaricales</taxon>
        <taxon>Agaricineae</taxon>
        <taxon>Strophariaceae</taxon>
        <taxon>Galerina</taxon>
    </lineage>
</organism>
<dbReference type="HOGENOM" id="CLU_011226_4_0_1"/>
<gene>
    <name evidence="2" type="ORF">GALMADRAFT_113478</name>
</gene>
<dbReference type="InterPro" id="IPR054416">
    <property type="entry name" value="GST_UstS-like_C"/>
</dbReference>
<dbReference type="AlphaFoldDB" id="A0A067TLN8"/>
<reference evidence="3" key="1">
    <citation type="journal article" date="2014" name="Proc. Natl. Acad. Sci. U.S.A.">
        <title>Extensive sampling of basidiomycete genomes demonstrates inadequacy of the white-rot/brown-rot paradigm for wood decay fungi.</title>
        <authorList>
            <person name="Riley R."/>
            <person name="Salamov A.A."/>
            <person name="Brown D.W."/>
            <person name="Nagy L.G."/>
            <person name="Floudas D."/>
            <person name="Held B.W."/>
            <person name="Levasseur A."/>
            <person name="Lombard V."/>
            <person name="Morin E."/>
            <person name="Otillar R."/>
            <person name="Lindquist E.A."/>
            <person name="Sun H."/>
            <person name="LaButti K.M."/>
            <person name="Schmutz J."/>
            <person name="Jabbour D."/>
            <person name="Luo H."/>
            <person name="Baker S.E."/>
            <person name="Pisabarro A.G."/>
            <person name="Walton J.D."/>
            <person name="Blanchette R.A."/>
            <person name="Henrissat B."/>
            <person name="Martin F."/>
            <person name="Cullen D."/>
            <person name="Hibbett D.S."/>
            <person name="Grigoriev I.V."/>
        </authorList>
    </citation>
    <scope>NUCLEOTIDE SEQUENCE [LARGE SCALE GENOMIC DNA]</scope>
    <source>
        <strain evidence="3">CBS 339.88</strain>
    </source>
</reference>
<dbReference type="STRING" id="685588.A0A067TLN8"/>
<sequence>MTIILYDIPSTLPGNAWSPSTWKTRYTLNIKGIPYKTEWVEYPDIEPVAKKLGIAPTFKSTDGTDCYTLPALYDPSTKTYVSDSLLIAVYLDKTYPDTPSLLPKGTLGLQTAFSYAFLSSIVELRDFIIPAECEKLNPRSVEYFRHTREADLGKTLEEATPKGDDAVVKWGKYKDGLGKVDEWYAQNGGSGPFLMGETLSWADVIVASSAIWVRTVFGEDSQKWKDVTSWHGGRWNDLMENMKKYETVI</sequence>
<dbReference type="Pfam" id="PF13409">
    <property type="entry name" value="GST_N_2"/>
    <property type="match status" value="1"/>
</dbReference>
<dbReference type="Pfam" id="PF22041">
    <property type="entry name" value="GST_C_7"/>
    <property type="match status" value="1"/>
</dbReference>
<proteinExistence type="predicted"/>